<dbReference type="PANTHER" id="PTHR34297">
    <property type="entry name" value="HYPOTHETICAL CYTOSOLIC PROTEIN-RELATED"/>
    <property type="match status" value="1"/>
</dbReference>
<protein>
    <submittedName>
        <fullName evidence="3">Putative alkaline shock family protein YloU</fullName>
    </submittedName>
</protein>
<dbReference type="InterPro" id="IPR005531">
    <property type="entry name" value="Asp23"/>
</dbReference>
<evidence type="ECO:0000256" key="1">
    <source>
        <dbReference type="ARBA" id="ARBA00005721"/>
    </source>
</evidence>
<comment type="caution">
    <text evidence="3">The sequence shown here is derived from an EMBL/GenBank/DDBJ whole genome shotgun (WGS) entry which is preliminary data.</text>
</comment>
<feature type="region of interest" description="Disordered" evidence="2">
    <location>
        <begin position="57"/>
        <end position="96"/>
    </location>
</feature>
<dbReference type="Pfam" id="PF03780">
    <property type="entry name" value="Asp23"/>
    <property type="match status" value="1"/>
</dbReference>
<name>A0A8J7GPB2_9ACTN</name>
<organism evidence="3 4">
    <name type="scientific">Longispora fulva</name>
    <dbReference type="NCBI Taxonomy" id="619741"/>
    <lineage>
        <taxon>Bacteria</taxon>
        <taxon>Bacillati</taxon>
        <taxon>Actinomycetota</taxon>
        <taxon>Actinomycetes</taxon>
        <taxon>Micromonosporales</taxon>
        <taxon>Micromonosporaceae</taxon>
        <taxon>Longispora</taxon>
    </lineage>
</organism>
<evidence type="ECO:0000313" key="4">
    <source>
        <dbReference type="Proteomes" id="UP000622552"/>
    </source>
</evidence>
<proteinExistence type="inferred from homology"/>
<dbReference type="EMBL" id="JADOUF010000001">
    <property type="protein sequence ID" value="MBG6140902.1"/>
    <property type="molecule type" value="Genomic_DNA"/>
</dbReference>
<sequence length="224" mass="24111">MTEQPDAPAPRLSGYVAMPEEYTPAHTNNYPVGYVPPVVVEPPTGQHSLSAFRRAEQVEQIPEQRMEPTRAEPARAERRAVADTPERRAGGAPDRRATAEIPASRGVTRVADEVVEKVAAIAAREVEGVHDLGGDVSRMFQSVRERIGLGAADASATRGVSVELTGGQAEVRLTLVVEYGHVVLTVCDAVRANVIEAVERMLGVGVSEVNILVDDIHTPELPQR</sequence>
<comment type="similarity">
    <text evidence="1">Belongs to the asp23 family.</text>
</comment>
<dbReference type="AlphaFoldDB" id="A0A8J7GPB2"/>
<evidence type="ECO:0000313" key="3">
    <source>
        <dbReference type="EMBL" id="MBG6140902.1"/>
    </source>
</evidence>
<dbReference type="PANTHER" id="PTHR34297:SF3">
    <property type="entry name" value="ALKALINE SHOCK PROTEIN 23"/>
    <property type="match status" value="1"/>
</dbReference>
<gene>
    <name evidence="3" type="ORF">IW245_007096</name>
</gene>
<dbReference type="RefSeq" id="WP_231399039.1">
    <property type="nucleotide sequence ID" value="NZ_BONS01000019.1"/>
</dbReference>
<evidence type="ECO:0000256" key="2">
    <source>
        <dbReference type="SAM" id="MobiDB-lite"/>
    </source>
</evidence>
<keyword evidence="4" id="KW-1185">Reference proteome</keyword>
<reference evidence="3" key="1">
    <citation type="submission" date="2020-11" db="EMBL/GenBank/DDBJ databases">
        <title>Sequencing the genomes of 1000 actinobacteria strains.</title>
        <authorList>
            <person name="Klenk H.-P."/>
        </authorList>
    </citation>
    <scope>NUCLEOTIDE SEQUENCE</scope>
    <source>
        <strain evidence="3">DSM 45356</strain>
    </source>
</reference>
<accession>A0A8J7GPB2</accession>
<dbReference type="Proteomes" id="UP000622552">
    <property type="component" value="Unassembled WGS sequence"/>
</dbReference>